<comment type="caution">
    <text evidence="2">The sequence shown here is derived from an EMBL/GenBank/DDBJ whole genome shotgun (WGS) entry which is preliminary data.</text>
</comment>
<dbReference type="Proteomes" id="UP001209878">
    <property type="component" value="Unassembled WGS sequence"/>
</dbReference>
<sequence length="87" mass="9661">MSDLISSLSHYHRHIAIYVVQIIDTMLSCMCLLRDLRFTLLYVVVSISTCLAQTGCAARNTALFIISQDRQTQVLAAIAMATTIIID</sequence>
<keyword evidence="1" id="KW-0472">Membrane</keyword>
<evidence type="ECO:0000313" key="3">
    <source>
        <dbReference type="Proteomes" id="UP001209878"/>
    </source>
</evidence>
<dbReference type="EMBL" id="JAODUO010000139">
    <property type="protein sequence ID" value="KAK2188232.1"/>
    <property type="molecule type" value="Genomic_DNA"/>
</dbReference>
<feature type="transmembrane region" description="Helical" evidence="1">
    <location>
        <begin position="15"/>
        <end position="33"/>
    </location>
</feature>
<keyword evidence="1" id="KW-0812">Transmembrane</keyword>
<dbReference type="AlphaFoldDB" id="A0AAD9P4Z1"/>
<organism evidence="2 3">
    <name type="scientific">Ridgeia piscesae</name>
    <name type="common">Tubeworm</name>
    <dbReference type="NCBI Taxonomy" id="27915"/>
    <lineage>
        <taxon>Eukaryota</taxon>
        <taxon>Metazoa</taxon>
        <taxon>Spiralia</taxon>
        <taxon>Lophotrochozoa</taxon>
        <taxon>Annelida</taxon>
        <taxon>Polychaeta</taxon>
        <taxon>Sedentaria</taxon>
        <taxon>Canalipalpata</taxon>
        <taxon>Sabellida</taxon>
        <taxon>Siboglinidae</taxon>
        <taxon>Ridgeia</taxon>
    </lineage>
</organism>
<protein>
    <submittedName>
        <fullName evidence="2">Uncharacterized protein</fullName>
    </submittedName>
</protein>
<proteinExistence type="predicted"/>
<evidence type="ECO:0000313" key="2">
    <source>
        <dbReference type="EMBL" id="KAK2188232.1"/>
    </source>
</evidence>
<name>A0AAD9P4Z1_RIDPI</name>
<keyword evidence="1" id="KW-1133">Transmembrane helix</keyword>
<evidence type="ECO:0000256" key="1">
    <source>
        <dbReference type="SAM" id="Phobius"/>
    </source>
</evidence>
<accession>A0AAD9P4Z1</accession>
<reference evidence="2" key="1">
    <citation type="journal article" date="2023" name="Mol. Biol. Evol.">
        <title>Third-Generation Sequencing Reveals the Adaptive Role of the Epigenome in Three Deep-Sea Polychaetes.</title>
        <authorList>
            <person name="Perez M."/>
            <person name="Aroh O."/>
            <person name="Sun Y."/>
            <person name="Lan Y."/>
            <person name="Juniper S.K."/>
            <person name="Young C.R."/>
            <person name="Angers B."/>
            <person name="Qian P.Y."/>
        </authorList>
    </citation>
    <scope>NUCLEOTIDE SEQUENCE</scope>
    <source>
        <strain evidence="2">R07B-5</strain>
    </source>
</reference>
<gene>
    <name evidence="2" type="ORF">NP493_139g02037</name>
</gene>
<keyword evidence="3" id="KW-1185">Reference proteome</keyword>